<dbReference type="Gene3D" id="3.30.1330.80">
    <property type="entry name" value="Hypothetical protein, similar to alpha- acetolactate decarboxylase, domain 2"/>
    <property type="match status" value="1"/>
</dbReference>
<comment type="caution">
    <text evidence="2">The sequence shown here is derived from an EMBL/GenBank/DDBJ whole genome shotgun (WGS) entry which is preliminary data.</text>
</comment>
<dbReference type="PANTHER" id="PTHR34988:SF1">
    <property type="entry name" value="DNA-BINDING PROTEIN"/>
    <property type="match status" value="1"/>
</dbReference>
<keyword evidence="3" id="KW-1185">Reference proteome</keyword>
<evidence type="ECO:0000313" key="2">
    <source>
        <dbReference type="EMBL" id="RSX55987.1"/>
    </source>
</evidence>
<dbReference type="Pfam" id="PF03479">
    <property type="entry name" value="PCC"/>
    <property type="match status" value="1"/>
</dbReference>
<dbReference type="EMBL" id="QXGM01000001">
    <property type="protein sequence ID" value="RSX55987.1"/>
    <property type="molecule type" value="Genomic_DNA"/>
</dbReference>
<dbReference type="SUPFAM" id="SSF117856">
    <property type="entry name" value="AF0104/ALDC/Ptd012-like"/>
    <property type="match status" value="1"/>
</dbReference>
<dbReference type="PANTHER" id="PTHR34988">
    <property type="entry name" value="PROTEIN, PUTATIVE-RELATED"/>
    <property type="match status" value="1"/>
</dbReference>
<gene>
    <name evidence="2" type="ORF">D2E26_0550</name>
</gene>
<sequence length="146" mass="16317">MEYQQYGDTFYVRMDKGDEIITNLLNLCQEQHIASCTYSGIGGCSSAEIQTFIPQTGTFETRLIEGMLELASFTGNIITDQSGELRNHSHGVFAYKVGERHEVAAGHLNAVVVLYTAEITLKPVVGGTIYQQYDEETETGFWKLHE</sequence>
<organism evidence="2 3">
    <name type="scientific">Bifidobacterium dolichotidis</name>
    <dbReference type="NCBI Taxonomy" id="2306976"/>
    <lineage>
        <taxon>Bacteria</taxon>
        <taxon>Bacillati</taxon>
        <taxon>Actinomycetota</taxon>
        <taxon>Actinomycetes</taxon>
        <taxon>Bifidobacteriales</taxon>
        <taxon>Bifidobacteriaceae</taxon>
        <taxon>Bifidobacterium</taxon>
    </lineage>
</organism>
<name>A0A430FT41_9BIFI</name>
<dbReference type="CDD" id="cd11378">
    <property type="entry name" value="DUF296"/>
    <property type="match status" value="1"/>
</dbReference>
<dbReference type="PROSITE" id="PS51742">
    <property type="entry name" value="PPC"/>
    <property type="match status" value="1"/>
</dbReference>
<dbReference type="Proteomes" id="UP000287609">
    <property type="component" value="Unassembled WGS sequence"/>
</dbReference>
<evidence type="ECO:0000313" key="3">
    <source>
        <dbReference type="Proteomes" id="UP000287609"/>
    </source>
</evidence>
<dbReference type="RefSeq" id="WP_125963149.1">
    <property type="nucleotide sequence ID" value="NZ_QXGM01000001.1"/>
</dbReference>
<dbReference type="OrthoDB" id="9798999at2"/>
<proteinExistence type="predicted"/>
<dbReference type="InterPro" id="IPR005175">
    <property type="entry name" value="PPC_dom"/>
</dbReference>
<protein>
    <recommendedName>
        <fullName evidence="1">PPC domain-containing protein</fullName>
    </recommendedName>
</protein>
<feature type="domain" description="PPC" evidence="1">
    <location>
        <begin position="4"/>
        <end position="145"/>
    </location>
</feature>
<reference evidence="2 3" key="1">
    <citation type="submission" date="2018-09" db="EMBL/GenBank/DDBJ databases">
        <title>Characterization of the phylogenetic diversity of five novel species belonging to the genus Bifidobacterium.</title>
        <authorList>
            <person name="Lugli G.A."/>
            <person name="Duranti S."/>
            <person name="Milani C."/>
        </authorList>
    </citation>
    <scope>NUCLEOTIDE SEQUENCE [LARGE SCALE GENOMIC DNA]</scope>
    <source>
        <strain evidence="2 3">2036B</strain>
    </source>
</reference>
<evidence type="ECO:0000259" key="1">
    <source>
        <dbReference type="PROSITE" id="PS51742"/>
    </source>
</evidence>
<accession>A0A430FT41</accession>
<dbReference type="AlphaFoldDB" id="A0A430FT41"/>